<evidence type="ECO:0000256" key="11">
    <source>
        <dbReference type="ARBA" id="ARBA00022842"/>
    </source>
</evidence>
<keyword evidence="10" id="KW-0067">ATP-binding</keyword>
<dbReference type="GO" id="GO:0006556">
    <property type="term" value="P:S-adenosylmethionine biosynthetic process"/>
    <property type="evidence" value="ECO:0007669"/>
    <property type="project" value="UniProtKB-UniPathway"/>
</dbReference>
<evidence type="ECO:0000313" key="14">
    <source>
        <dbReference type="EMBL" id="KKL53662.1"/>
    </source>
</evidence>
<dbReference type="GO" id="GO:0005524">
    <property type="term" value="F:ATP binding"/>
    <property type="evidence" value="ECO:0007669"/>
    <property type="project" value="UniProtKB-KW"/>
</dbReference>
<reference evidence="14" key="1">
    <citation type="journal article" date="2015" name="Nature">
        <title>Complex archaea that bridge the gap between prokaryotes and eukaryotes.</title>
        <authorList>
            <person name="Spang A."/>
            <person name="Saw J.H."/>
            <person name="Jorgensen S.L."/>
            <person name="Zaremba-Niedzwiedzka K."/>
            <person name="Martijn J."/>
            <person name="Lind A.E."/>
            <person name="van Eijk R."/>
            <person name="Schleper C."/>
            <person name="Guy L."/>
            <person name="Ettema T.J."/>
        </authorList>
    </citation>
    <scope>NUCLEOTIDE SEQUENCE</scope>
</reference>
<dbReference type="SUPFAM" id="SSF55973">
    <property type="entry name" value="S-adenosylmethionine synthetase"/>
    <property type="match status" value="2"/>
</dbReference>
<protein>
    <recommendedName>
        <fullName evidence="5">methionine adenosyltransferase</fullName>
        <ecNumber evidence="5">2.5.1.6</ecNumber>
    </recommendedName>
</protein>
<comment type="similarity">
    <text evidence="4">Belongs to the AdoMet synthase family.</text>
</comment>
<dbReference type="Pfam" id="PF02773">
    <property type="entry name" value="S-AdoMet_synt_C"/>
    <property type="match status" value="1"/>
</dbReference>
<evidence type="ECO:0000256" key="2">
    <source>
        <dbReference type="ARBA" id="ARBA00001958"/>
    </source>
</evidence>
<dbReference type="EC" id="2.5.1.6" evidence="5"/>
<dbReference type="InterPro" id="IPR022630">
    <property type="entry name" value="S-AdoMet_synt_C"/>
</dbReference>
<dbReference type="GO" id="GO:0004478">
    <property type="term" value="F:methionine adenosyltransferase activity"/>
    <property type="evidence" value="ECO:0007669"/>
    <property type="project" value="UniProtKB-EC"/>
</dbReference>
<comment type="caution">
    <text evidence="14">The sequence shown here is derived from an EMBL/GenBank/DDBJ whole genome shotgun (WGS) entry which is preliminary data.</text>
</comment>
<evidence type="ECO:0000256" key="12">
    <source>
        <dbReference type="ARBA" id="ARBA00022958"/>
    </source>
</evidence>
<dbReference type="EMBL" id="LAZR01031469">
    <property type="protein sequence ID" value="KKL53662.1"/>
    <property type="molecule type" value="Genomic_DNA"/>
</dbReference>
<evidence type="ECO:0000256" key="5">
    <source>
        <dbReference type="ARBA" id="ARBA00012828"/>
    </source>
</evidence>
<keyword evidence="11" id="KW-0460">Magnesium</keyword>
<name>A0A0F9FRF9_9ZZZZ</name>
<dbReference type="InterPro" id="IPR022636">
    <property type="entry name" value="S-AdoMet_synthetase_sfam"/>
</dbReference>
<evidence type="ECO:0000256" key="4">
    <source>
        <dbReference type="ARBA" id="ARBA00009685"/>
    </source>
</evidence>
<accession>A0A0F9FRF9</accession>
<dbReference type="GO" id="GO:0006730">
    <property type="term" value="P:one-carbon metabolic process"/>
    <property type="evidence" value="ECO:0007669"/>
    <property type="project" value="UniProtKB-KW"/>
</dbReference>
<comment type="cofactor">
    <cofactor evidence="1">
        <name>Mg(2+)</name>
        <dbReference type="ChEBI" id="CHEBI:18420"/>
    </cofactor>
</comment>
<evidence type="ECO:0000256" key="1">
    <source>
        <dbReference type="ARBA" id="ARBA00001946"/>
    </source>
</evidence>
<evidence type="ECO:0000256" key="10">
    <source>
        <dbReference type="ARBA" id="ARBA00022840"/>
    </source>
</evidence>
<keyword evidence="8" id="KW-0479">Metal-binding</keyword>
<dbReference type="Gene3D" id="3.30.300.10">
    <property type="match status" value="3"/>
</dbReference>
<sequence>MEEVLGEMIEKEIREKVIDYVIPKELIDNETKIHINRTGRFVIGGPHGDSGLTGRKSIVDSYGVMDHGGGAYSGKDPSKVDRSASYMARYAAKNVIAAGLADRCEIQVSYAIGEAEPLSIDIDCFGTEKLSIEKLYNGILKTFDFRPGVIISDLNLKRPIYKKTSAYGHFGRSDPDFTWEKIDRVNKLKKTLESL</sequence>
<comment type="cofactor">
    <cofactor evidence="2">
        <name>K(+)</name>
        <dbReference type="ChEBI" id="CHEBI:29103"/>
    </cofactor>
</comment>
<dbReference type="PANTHER" id="PTHR11964">
    <property type="entry name" value="S-ADENOSYLMETHIONINE SYNTHETASE"/>
    <property type="match status" value="1"/>
</dbReference>
<keyword evidence="7" id="KW-0808">Transferase</keyword>
<gene>
    <name evidence="14" type="ORF">LCGC14_2273200</name>
</gene>
<evidence type="ECO:0000259" key="13">
    <source>
        <dbReference type="Pfam" id="PF02773"/>
    </source>
</evidence>
<keyword evidence="12" id="KW-0630">Potassium</keyword>
<evidence type="ECO:0000256" key="7">
    <source>
        <dbReference type="ARBA" id="ARBA00022679"/>
    </source>
</evidence>
<dbReference type="PROSITE" id="PS00377">
    <property type="entry name" value="ADOMET_SYNTHASE_2"/>
    <property type="match status" value="1"/>
</dbReference>
<dbReference type="AlphaFoldDB" id="A0A0F9FRF9"/>
<evidence type="ECO:0000256" key="8">
    <source>
        <dbReference type="ARBA" id="ARBA00022723"/>
    </source>
</evidence>
<dbReference type="InterPro" id="IPR022631">
    <property type="entry name" value="ADOMET_SYNTHASE_CS"/>
</dbReference>
<dbReference type="GO" id="GO:0046872">
    <property type="term" value="F:metal ion binding"/>
    <property type="evidence" value="ECO:0007669"/>
    <property type="project" value="UniProtKB-KW"/>
</dbReference>
<feature type="domain" description="S-adenosylmethionine synthetase C-terminal" evidence="13">
    <location>
        <begin position="43"/>
        <end position="181"/>
    </location>
</feature>
<organism evidence="14">
    <name type="scientific">marine sediment metagenome</name>
    <dbReference type="NCBI Taxonomy" id="412755"/>
    <lineage>
        <taxon>unclassified sequences</taxon>
        <taxon>metagenomes</taxon>
        <taxon>ecological metagenomes</taxon>
    </lineage>
</organism>
<evidence type="ECO:0000256" key="9">
    <source>
        <dbReference type="ARBA" id="ARBA00022741"/>
    </source>
</evidence>
<evidence type="ECO:0000256" key="6">
    <source>
        <dbReference type="ARBA" id="ARBA00022563"/>
    </source>
</evidence>
<evidence type="ECO:0000256" key="3">
    <source>
        <dbReference type="ARBA" id="ARBA00005224"/>
    </source>
</evidence>
<keyword evidence="6" id="KW-0554">One-carbon metabolism</keyword>
<comment type="pathway">
    <text evidence="3">Amino-acid biosynthesis; S-adenosyl-L-methionine biosynthesis; S-adenosyl-L-methionine from L-methionine: step 1/1.</text>
</comment>
<proteinExistence type="inferred from homology"/>
<keyword evidence="9" id="KW-0547">Nucleotide-binding</keyword>
<dbReference type="InterPro" id="IPR002133">
    <property type="entry name" value="S-AdoMet_synthetase"/>
</dbReference>
<dbReference type="UniPathway" id="UPA00315">
    <property type="reaction ID" value="UER00080"/>
</dbReference>